<feature type="compositionally biased region" description="Basic and acidic residues" evidence="6">
    <location>
        <begin position="115"/>
        <end position="125"/>
    </location>
</feature>
<feature type="region of interest" description="Disordered" evidence="6">
    <location>
        <begin position="610"/>
        <end position="630"/>
    </location>
</feature>
<evidence type="ECO:0000256" key="5">
    <source>
        <dbReference type="ARBA" id="ARBA00023242"/>
    </source>
</evidence>
<dbReference type="Proteomes" id="UP001279734">
    <property type="component" value="Unassembled WGS sequence"/>
</dbReference>
<dbReference type="EMBL" id="BSYO01000017">
    <property type="protein sequence ID" value="GMH16848.1"/>
    <property type="molecule type" value="Genomic_DNA"/>
</dbReference>
<dbReference type="GO" id="GO:0043565">
    <property type="term" value="F:sequence-specific DNA binding"/>
    <property type="evidence" value="ECO:0007669"/>
    <property type="project" value="InterPro"/>
</dbReference>
<name>A0AAD3SRT7_NEPGR</name>
<dbReference type="Pfam" id="PF03106">
    <property type="entry name" value="WRKY"/>
    <property type="match status" value="1"/>
</dbReference>
<feature type="region of interest" description="Disordered" evidence="6">
    <location>
        <begin position="195"/>
        <end position="224"/>
    </location>
</feature>
<feature type="compositionally biased region" description="Low complexity" evidence="6">
    <location>
        <begin position="401"/>
        <end position="413"/>
    </location>
</feature>
<dbReference type="AlphaFoldDB" id="A0AAD3SRT7"/>
<evidence type="ECO:0000313" key="9">
    <source>
        <dbReference type="Proteomes" id="UP001279734"/>
    </source>
</evidence>
<keyword evidence="5" id="KW-0539">Nucleus</keyword>
<protein>
    <recommendedName>
        <fullName evidence="7">WRKY domain-containing protein</fullName>
    </recommendedName>
</protein>
<dbReference type="GO" id="GO:0003700">
    <property type="term" value="F:DNA-binding transcription factor activity"/>
    <property type="evidence" value="ECO:0007669"/>
    <property type="project" value="InterPro"/>
</dbReference>
<dbReference type="InterPro" id="IPR036576">
    <property type="entry name" value="WRKY_dom_sf"/>
</dbReference>
<keyword evidence="3" id="KW-0238">DNA-binding</keyword>
<feature type="region of interest" description="Disordered" evidence="6">
    <location>
        <begin position="1"/>
        <end position="76"/>
    </location>
</feature>
<dbReference type="SMART" id="SM00774">
    <property type="entry name" value="WRKY"/>
    <property type="match status" value="1"/>
</dbReference>
<dbReference type="InterPro" id="IPR044810">
    <property type="entry name" value="WRKY_plant"/>
</dbReference>
<keyword evidence="9" id="KW-1185">Reference proteome</keyword>
<evidence type="ECO:0000256" key="2">
    <source>
        <dbReference type="ARBA" id="ARBA00023015"/>
    </source>
</evidence>
<feature type="region of interest" description="Disordered" evidence="6">
    <location>
        <begin position="111"/>
        <end position="160"/>
    </location>
</feature>
<feature type="compositionally biased region" description="Basic and acidic residues" evidence="6">
    <location>
        <begin position="60"/>
        <end position="75"/>
    </location>
</feature>
<comment type="subcellular location">
    <subcellularLocation>
        <location evidence="1">Nucleus</location>
    </subcellularLocation>
</comment>
<dbReference type="FunFam" id="2.20.25.80:FF:000002">
    <property type="entry name" value="probable WRKY transcription factor 31"/>
    <property type="match status" value="1"/>
</dbReference>
<dbReference type="GO" id="GO:0005634">
    <property type="term" value="C:nucleus"/>
    <property type="evidence" value="ECO:0007669"/>
    <property type="project" value="UniProtKB-SubCell"/>
</dbReference>
<organism evidence="8 9">
    <name type="scientific">Nepenthes gracilis</name>
    <name type="common">Slender pitcher plant</name>
    <dbReference type="NCBI Taxonomy" id="150966"/>
    <lineage>
        <taxon>Eukaryota</taxon>
        <taxon>Viridiplantae</taxon>
        <taxon>Streptophyta</taxon>
        <taxon>Embryophyta</taxon>
        <taxon>Tracheophyta</taxon>
        <taxon>Spermatophyta</taxon>
        <taxon>Magnoliopsida</taxon>
        <taxon>eudicotyledons</taxon>
        <taxon>Gunneridae</taxon>
        <taxon>Pentapetalae</taxon>
        <taxon>Caryophyllales</taxon>
        <taxon>Nepenthaceae</taxon>
        <taxon>Nepenthes</taxon>
    </lineage>
</organism>
<keyword evidence="4" id="KW-0804">Transcription</keyword>
<comment type="caution">
    <text evidence="8">The sequence shown here is derived from an EMBL/GenBank/DDBJ whole genome shotgun (WGS) entry which is preliminary data.</text>
</comment>
<dbReference type="InterPro" id="IPR003657">
    <property type="entry name" value="WRKY_dom"/>
</dbReference>
<feature type="compositionally biased region" description="Basic and acidic residues" evidence="6">
    <location>
        <begin position="13"/>
        <end position="33"/>
    </location>
</feature>
<feature type="compositionally biased region" description="Low complexity" evidence="6">
    <location>
        <begin position="132"/>
        <end position="144"/>
    </location>
</feature>
<sequence length="630" mass="66166">MEAGLGVAHGGHAGKEDQRGDSGRDDAEPRKEQMISMKPSITSTLQRLSVGKGSESLGSTKRDQVDELESTKAEMGEVMEENQRLKSCLDQIMKDYRALQMKFLEIAPNTSIDTSKNKNPEPREADDQEAELVSLSLGRSSSIDSKSHKNVNSSEKGKLRTAANEEVNKVGGGLLSLGLDCELEKADHKMMAVETAAPNSSTENSFDEGKDDGVGETWPPSKTLKSMRSVDDDVAPQALVKKARVSVRARCDTPTMNDGCQWRKYGQKISKGNPCPRAYYRCTVAPSCPVRKQVQRCADDMSILITTYEGTHNHPLPISATAMASTTSAAAYMLMSGSSSSGLGSSLPTTIPTPAGTTAATINAADLHGINFNLSDNSRSKPFFLPSTLISPSPSHSTITLDLTSSSSSSSTSQFHRATPQRYSSTNLIFNSSESNNSIPITWPNGGLSYSSQPYSNNNRVAGSSISINGRHPQDSFYQTYLQKSSGSSLSTVPNQQLLPADAVAAAAKVLTSDPRFQSVLTAALSSFISGSSNGSSGGGKGGGGRVGGAINGGNFTANWGDLQATAAAAAAASSLSKGNGCPPSSVSVAPSSNSQSVGSLMFLSSPLPFPTASKSSSSTSPCENKDHIN</sequence>
<evidence type="ECO:0000259" key="7">
    <source>
        <dbReference type="PROSITE" id="PS50811"/>
    </source>
</evidence>
<gene>
    <name evidence="8" type="ORF">Nepgr_018689</name>
</gene>
<reference evidence="8" key="1">
    <citation type="submission" date="2023-05" db="EMBL/GenBank/DDBJ databases">
        <title>Nepenthes gracilis genome sequencing.</title>
        <authorList>
            <person name="Fukushima K."/>
        </authorList>
    </citation>
    <scope>NUCLEOTIDE SEQUENCE</scope>
    <source>
        <strain evidence="8">SING2019-196</strain>
    </source>
</reference>
<evidence type="ECO:0000256" key="6">
    <source>
        <dbReference type="SAM" id="MobiDB-lite"/>
    </source>
</evidence>
<proteinExistence type="predicted"/>
<keyword evidence="2" id="KW-0805">Transcription regulation</keyword>
<evidence type="ECO:0000256" key="1">
    <source>
        <dbReference type="ARBA" id="ARBA00004123"/>
    </source>
</evidence>
<dbReference type="PANTHER" id="PTHR31429:SF86">
    <property type="entry name" value="WRKY TRANSCRIPTION FACTOR 61-RELATED"/>
    <property type="match status" value="1"/>
</dbReference>
<feature type="domain" description="WRKY" evidence="7">
    <location>
        <begin position="251"/>
        <end position="317"/>
    </location>
</feature>
<dbReference type="SUPFAM" id="SSF118290">
    <property type="entry name" value="WRKY DNA-binding domain"/>
    <property type="match status" value="1"/>
</dbReference>
<dbReference type="PROSITE" id="PS50811">
    <property type="entry name" value="WRKY"/>
    <property type="match status" value="1"/>
</dbReference>
<dbReference type="Gene3D" id="2.20.25.80">
    <property type="entry name" value="WRKY domain"/>
    <property type="match status" value="1"/>
</dbReference>
<accession>A0AAD3SRT7</accession>
<evidence type="ECO:0000256" key="3">
    <source>
        <dbReference type="ARBA" id="ARBA00023125"/>
    </source>
</evidence>
<dbReference type="PANTHER" id="PTHR31429">
    <property type="entry name" value="WRKY TRANSCRIPTION FACTOR 36-RELATED"/>
    <property type="match status" value="1"/>
</dbReference>
<feature type="region of interest" description="Disordered" evidence="6">
    <location>
        <begin position="401"/>
        <end position="420"/>
    </location>
</feature>
<evidence type="ECO:0000256" key="4">
    <source>
        <dbReference type="ARBA" id="ARBA00023163"/>
    </source>
</evidence>
<evidence type="ECO:0000313" key="8">
    <source>
        <dbReference type="EMBL" id="GMH16848.1"/>
    </source>
</evidence>